<evidence type="ECO:0000313" key="3">
    <source>
        <dbReference type="EMBL" id="SDE09718.1"/>
    </source>
</evidence>
<keyword evidence="4" id="KW-1185">Reference proteome</keyword>
<organism evidence="3 4">
    <name type="scientific">Limimaricola pyoseonensis</name>
    <dbReference type="NCBI Taxonomy" id="521013"/>
    <lineage>
        <taxon>Bacteria</taxon>
        <taxon>Pseudomonadati</taxon>
        <taxon>Pseudomonadota</taxon>
        <taxon>Alphaproteobacteria</taxon>
        <taxon>Rhodobacterales</taxon>
        <taxon>Paracoccaceae</taxon>
        <taxon>Limimaricola</taxon>
    </lineage>
</organism>
<dbReference type="SUPFAM" id="SSF50346">
    <property type="entry name" value="PRC-barrel domain"/>
    <property type="match status" value="1"/>
</dbReference>
<name>A0A1G7A470_9RHOB</name>
<dbReference type="Proteomes" id="UP000198922">
    <property type="component" value="Unassembled WGS sequence"/>
</dbReference>
<dbReference type="AlphaFoldDB" id="A0A1G7A470"/>
<keyword evidence="1" id="KW-0732">Signal</keyword>
<proteinExistence type="predicted"/>
<dbReference type="Gene3D" id="2.30.30.240">
    <property type="entry name" value="PRC-barrel domain"/>
    <property type="match status" value="1"/>
</dbReference>
<reference evidence="4" key="1">
    <citation type="submission" date="2016-10" db="EMBL/GenBank/DDBJ databases">
        <authorList>
            <person name="Varghese N."/>
            <person name="Submissions S."/>
        </authorList>
    </citation>
    <scope>NUCLEOTIDE SEQUENCE [LARGE SCALE GENOMIC DNA]</scope>
    <source>
        <strain evidence="4">DSM 21424</strain>
    </source>
</reference>
<dbReference type="InterPro" id="IPR027275">
    <property type="entry name" value="PRC-brl_dom"/>
</dbReference>
<dbReference type="Pfam" id="PF05239">
    <property type="entry name" value="PRC"/>
    <property type="match status" value="1"/>
</dbReference>
<feature type="signal peptide" evidence="1">
    <location>
        <begin position="1"/>
        <end position="23"/>
    </location>
</feature>
<feature type="chain" id="PRO_5011489236" evidence="1">
    <location>
        <begin position="24"/>
        <end position="157"/>
    </location>
</feature>
<gene>
    <name evidence="3" type="ORF">SAMN04488567_0807</name>
</gene>
<protein>
    <submittedName>
        <fullName evidence="3">PRC-barrel domain-containing protein</fullName>
    </submittedName>
</protein>
<evidence type="ECO:0000256" key="1">
    <source>
        <dbReference type="SAM" id="SignalP"/>
    </source>
</evidence>
<dbReference type="STRING" id="521013.SAMN04488567_0807"/>
<feature type="domain" description="PRC-barrel" evidence="2">
    <location>
        <begin position="82"/>
        <end position="128"/>
    </location>
</feature>
<dbReference type="InterPro" id="IPR011033">
    <property type="entry name" value="PRC_barrel-like_sf"/>
</dbReference>
<accession>A0A1G7A470</accession>
<dbReference type="RefSeq" id="WP_090109498.1">
    <property type="nucleotide sequence ID" value="NZ_FNAT01000001.1"/>
</dbReference>
<sequence>MTRLMTSTALTLGLTLAAGGAAAEAHTESFDTTSGVVSADNYANTLRAENLIGEELYTIGAEYEEESWLDPNAYVEVEAEWENIGEIEDIVMSRDGELIGLVVETGGWLDIGDEEVIIDFKDVRIVGEYGMGDFDVVTRMSQEMLEQMPEADEGYWN</sequence>
<dbReference type="OrthoDB" id="6158291at2"/>
<evidence type="ECO:0000259" key="2">
    <source>
        <dbReference type="Pfam" id="PF05239"/>
    </source>
</evidence>
<evidence type="ECO:0000313" key="4">
    <source>
        <dbReference type="Proteomes" id="UP000198922"/>
    </source>
</evidence>
<dbReference type="EMBL" id="FNAT01000001">
    <property type="protein sequence ID" value="SDE09718.1"/>
    <property type="molecule type" value="Genomic_DNA"/>
</dbReference>